<dbReference type="InterPro" id="IPR006311">
    <property type="entry name" value="TAT_signal"/>
</dbReference>
<name>A0ABN1Y604_9ACTN</name>
<proteinExistence type="predicted"/>
<evidence type="ECO:0000313" key="2">
    <source>
        <dbReference type="EMBL" id="GAA1398948.1"/>
    </source>
</evidence>
<organism evidence="2 3">
    <name type="scientific">Kitasatospora putterlickiae</name>
    <dbReference type="NCBI Taxonomy" id="221725"/>
    <lineage>
        <taxon>Bacteria</taxon>
        <taxon>Bacillati</taxon>
        <taxon>Actinomycetota</taxon>
        <taxon>Actinomycetes</taxon>
        <taxon>Kitasatosporales</taxon>
        <taxon>Streptomycetaceae</taxon>
        <taxon>Kitasatospora</taxon>
    </lineage>
</organism>
<dbReference type="Proteomes" id="UP001499863">
    <property type="component" value="Unassembled WGS sequence"/>
</dbReference>
<reference evidence="2 3" key="1">
    <citation type="journal article" date="2019" name="Int. J. Syst. Evol. Microbiol.">
        <title>The Global Catalogue of Microorganisms (GCM) 10K type strain sequencing project: providing services to taxonomists for standard genome sequencing and annotation.</title>
        <authorList>
            <consortium name="The Broad Institute Genomics Platform"/>
            <consortium name="The Broad Institute Genome Sequencing Center for Infectious Disease"/>
            <person name="Wu L."/>
            <person name="Ma J."/>
        </authorList>
    </citation>
    <scope>NUCLEOTIDE SEQUENCE [LARGE SCALE GENOMIC DNA]</scope>
    <source>
        <strain evidence="2 3">JCM 12393</strain>
    </source>
</reference>
<dbReference type="EMBL" id="BAAAKJ010000209">
    <property type="protein sequence ID" value="GAA1398948.1"/>
    <property type="molecule type" value="Genomic_DNA"/>
</dbReference>
<dbReference type="PROSITE" id="PS51318">
    <property type="entry name" value="TAT"/>
    <property type="match status" value="1"/>
</dbReference>
<dbReference type="Gene3D" id="3.10.450.50">
    <property type="match status" value="1"/>
</dbReference>
<gene>
    <name evidence="2" type="ORF">GCM10009639_38030</name>
</gene>
<feature type="signal peptide" evidence="1">
    <location>
        <begin position="1"/>
        <end position="30"/>
    </location>
</feature>
<sequence>MTRMNPLRTVLAGAAALLAAGGLLAVPAQAASAPPAALAGAAAPAQVRAGTPAAHQVFTFFEAYRGAVLGETGETPRAVRERYLSPHLNTRLDAWAQQHDADPVFRAQNVPVDWSVQQVKDQFGFASVRLTEFWDGGGSQDVWYTVRLSDLRIVELNDQPAF</sequence>
<keyword evidence="1" id="KW-0732">Signal</keyword>
<keyword evidence="3" id="KW-1185">Reference proteome</keyword>
<protein>
    <submittedName>
        <fullName evidence="2">Uncharacterized protein</fullName>
    </submittedName>
</protein>
<evidence type="ECO:0000313" key="3">
    <source>
        <dbReference type="Proteomes" id="UP001499863"/>
    </source>
</evidence>
<evidence type="ECO:0000256" key="1">
    <source>
        <dbReference type="SAM" id="SignalP"/>
    </source>
</evidence>
<accession>A0ABN1Y604</accession>
<comment type="caution">
    <text evidence="2">The sequence shown here is derived from an EMBL/GenBank/DDBJ whole genome shotgun (WGS) entry which is preliminary data.</text>
</comment>
<feature type="chain" id="PRO_5045511040" evidence="1">
    <location>
        <begin position="31"/>
        <end position="162"/>
    </location>
</feature>
<dbReference type="RefSeq" id="WP_344337427.1">
    <property type="nucleotide sequence ID" value="NZ_BAAAKJ010000209.1"/>
</dbReference>